<sequence>MSGSPKFSEAEIAEWKQKILEAERQRRQQAEAIRRQEAEEQERQRQLDMSRYQAHARVNVLLSDLQWQWGNLYIQEAVALQYRCQNQLEAIAKAESEKQLLVISEELMRIEQAMQQASLRKRRDEAEKKRRKDIERQQFELEELQQRVARLPEAEVLKYDAAGQQQVRCVLQKLQDVIALGDAVAVRKPLAEATALVQKHVRQITQRQTDVQQQKTQVHQQLAELQVIIAGLKADPVVMRWQSSAVIELENQMNAAQLGIASDLHLQVISSFSQSHQRSQTIIETANAAQMQAERRDYIADSIAQTLQEMGFNITFHQPEHPDHPASAMILGASTHTGKGISVSVPIAGQVFYDVDGYVKHSVITVDGNTAAICDEAEQVLTEMHTALEDKFGVRMGEVLWQGKDPNRVLRQAEQLPSSQRYQKHRAFVTRNVSTSE</sequence>
<feature type="coiled-coil region" evidence="1">
    <location>
        <begin position="107"/>
        <end position="154"/>
    </location>
</feature>
<keyword evidence="3" id="KW-1185">Reference proteome</keyword>
<dbReference type="RefSeq" id="WP_190828421.1">
    <property type="nucleotide sequence ID" value="NZ_CAWPPI010000049.1"/>
</dbReference>
<dbReference type="Proteomes" id="UP000629098">
    <property type="component" value="Unassembled WGS sequence"/>
</dbReference>
<feature type="coiled-coil region" evidence="1">
    <location>
        <begin position="12"/>
        <end position="42"/>
    </location>
</feature>
<protein>
    <submittedName>
        <fullName evidence="2">Uncharacterized protein</fullName>
    </submittedName>
</protein>
<keyword evidence="1" id="KW-0175">Coiled coil</keyword>
<accession>A0A8J6XIM1</accession>
<name>A0A8J6XIM1_9CYAN</name>
<evidence type="ECO:0000313" key="3">
    <source>
        <dbReference type="Proteomes" id="UP000629098"/>
    </source>
</evidence>
<dbReference type="AlphaFoldDB" id="A0A8J6XIM1"/>
<proteinExistence type="predicted"/>
<dbReference type="EMBL" id="JACXAE010000049">
    <property type="protein sequence ID" value="MBD2773066.1"/>
    <property type="molecule type" value="Genomic_DNA"/>
</dbReference>
<evidence type="ECO:0000256" key="1">
    <source>
        <dbReference type="SAM" id="Coils"/>
    </source>
</evidence>
<reference evidence="2" key="1">
    <citation type="submission" date="2020-09" db="EMBL/GenBank/DDBJ databases">
        <title>Iningainema tapete sp. nov. (Scytonemataceae, Cyanobacteria) from greenhouses in central Florida (USA) produces two types of nodularin with biosynthetic potential for microcystin-LR and anabaenopeptins.</title>
        <authorList>
            <person name="Berthold D.E."/>
            <person name="Lefler F.W."/>
            <person name="Huang I.-S."/>
            <person name="Abdulla H."/>
            <person name="Zimba P.V."/>
            <person name="Laughinghouse H.D. IV."/>
        </authorList>
    </citation>
    <scope>NUCLEOTIDE SEQUENCE</scope>
    <source>
        <strain evidence="2">BLCCT55</strain>
    </source>
</reference>
<organism evidence="2 3">
    <name type="scientific">Iningainema tapete BLCC-T55</name>
    <dbReference type="NCBI Taxonomy" id="2748662"/>
    <lineage>
        <taxon>Bacteria</taxon>
        <taxon>Bacillati</taxon>
        <taxon>Cyanobacteriota</taxon>
        <taxon>Cyanophyceae</taxon>
        <taxon>Nostocales</taxon>
        <taxon>Scytonemataceae</taxon>
        <taxon>Iningainema tapete</taxon>
    </lineage>
</organism>
<comment type="caution">
    <text evidence="2">The sequence shown here is derived from an EMBL/GenBank/DDBJ whole genome shotgun (WGS) entry which is preliminary data.</text>
</comment>
<evidence type="ECO:0000313" key="2">
    <source>
        <dbReference type="EMBL" id="MBD2773066.1"/>
    </source>
</evidence>
<gene>
    <name evidence="2" type="ORF">ICL16_13575</name>
</gene>